<reference evidence="4" key="2">
    <citation type="submission" date="2021-12" db="EMBL/GenBank/DDBJ databases">
        <title>Resequencing data analysis of finger millet.</title>
        <authorList>
            <person name="Hatakeyama M."/>
            <person name="Aluri S."/>
            <person name="Balachadran M.T."/>
            <person name="Sivarajan S.R."/>
            <person name="Poveda L."/>
            <person name="Shimizu-Inatsugi R."/>
            <person name="Schlapbach R."/>
            <person name="Sreeman S.M."/>
            <person name="Shimizu K.K."/>
        </authorList>
    </citation>
    <scope>NUCLEOTIDE SEQUENCE</scope>
</reference>
<evidence type="ECO:0000313" key="4">
    <source>
        <dbReference type="EMBL" id="GJN17803.1"/>
    </source>
</evidence>
<dbReference type="AlphaFoldDB" id="A0AAV5E375"/>
<reference evidence="4" key="1">
    <citation type="journal article" date="2018" name="DNA Res.">
        <title>Multiple hybrid de novo genome assembly of finger millet, an orphan allotetraploid crop.</title>
        <authorList>
            <person name="Hatakeyama M."/>
            <person name="Aluri S."/>
            <person name="Balachadran M.T."/>
            <person name="Sivarajan S.R."/>
            <person name="Patrignani A."/>
            <person name="Gruter S."/>
            <person name="Poveda L."/>
            <person name="Shimizu-Inatsugi R."/>
            <person name="Baeten J."/>
            <person name="Francoijs K.J."/>
            <person name="Nataraja K.N."/>
            <person name="Reddy Y.A.N."/>
            <person name="Phadnis S."/>
            <person name="Ravikumar R.L."/>
            <person name="Schlapbach R."/>
            <person name="Sreeman S.M."/>
            <person name="Shimizu K.K."/>
        </authorList>
    </citation>
    <scope>NUCLEOTIDE SEQUENCE</scope>
</reference>
<keyword evidence="1" id="KW-0175">Coiled coil</keyword>
<protein>
    <recommendedName>
        <fullName evidence="3">K-box domain-containing protein</fullName>
    </recommendedName>
</protein>
<keyword evidence="2" id="KW-0732">Signal</keyword>
<sequence length="145" mass="17080">MCLTHQCWFHAFWDLLLFGGGCSCIAWQERRAELEQVNQMCELLERELRFMTVDEREQHTVPSLELLERNLEAAMYKVRCEKERKIGGEINYLENIIRGRQEERYGLCDKVSKDNPSSAASIIRFLVCKSRNILNEFLMTLDTDI</sequence>
<dbReference type="EMBL" id="BQKI01000073">
    <property type="protein sequence ID" value="GJN17803.1"/>
    <property type="molecule type" value="Genomic_DNA"/>
</dbReference>
<feature type="coiled-coil region" evidence="1">
    <location>
        <begin position="27"/>
        <end position="84"/>
    </location>
</feature>
<dbReference type="Pfam" id="PF01486">
    <property type="entry name" value="K-box"/>
    <property type="match status" value="1"/>
</dbReference>
<dbReference type="GO" id="GO:0003700">
    <property type="term" value="F:DNA-binding transcription factor activity"/>
    <property type="evidence" value="ECO:0007669"/>
    <property type="project" value="InterPro"/>
</dbReference>
<feature type="signal peptide" evidence="2">
    <location>
        <begin position="1"/>
        <end position="23"/>
    </location>
</feature>
<keyword evidence="5" id="KW-1185">Reference proteome</keyword>
<comment type="caution">
    <text evidence="4">The sequence shown here is derived from an EMBL/GenBank/DDBJ whole genome shotgun (WGS) entry which is preliminary data.</text>
</comment>
<dbReference type="PROSITE" id="PS51297">
    <property type="entry name" value="K_BOX"/>
    <property type="match status" value="1"/>
</dbReference>
<dbReference type="Proteomes" id="UP001054889">
    <property type="component" value="Unassembled WGS sequence"/>
</dbReference>
<feature type="chain" id="PRO_5043416762" description="K-box domain-containing protein" evidence="2">
    <location>
        <begin position="24"/>
        <end position="145"/>
    </location>
</feature>
<organism evidence="4 5">
    <name type="scientific">Eleusine coracana subsp. coracana</name>
    <dbReference type="NCBI Taxonomy" id="191504"/>
    <lineage>
        <taxon>Eukaryota</taxon>
        <taxon>Viridiplantae</taxon>
        <taxon>Streptophyta</taxon>
        <taxon>Embryophyta</taxon>
        <taxon>Tracheophyta</taxon>
        <taxon>Spermatophyta</taxon>
        <taxon>Magnoliopsida</taxon>
        <taxon>Liliopsida</taxon>
        <taxon>Poales</taxon>
        <taxon>Poaceae</taxon>
        <taxon>PACMAD clade</taxon>
        <taxon>Chloridoideae</taxon>
        <taxon>Cynodonteae</taxon>
        <taxon>Eleusininae</taxon>
        <taxon>Eleusine</taxon>
    </lineage>
</organism>
<evidence type="ECO:0000259" key="3">
    <source>
        <dbReference type="PROSITE" id="PS51297"/>
    </source>
</evidence>
<accession>A0AAV5E375</accession>
<evidence type="ECO:0000256" key="2">
    <source>
        <dbReference type="SAM" id="SignalP"/>
    </source>
</evidence>
<name>A0AAV5E375_ELECO</name>
<feature type="domain" description="K-box" evidence="3">
    <location>
        <begin position="27"/>
        <end position="117"/>
    </location>
</feature>
<dbReference type="InterPro" id="IPR002487">
    <property type="entry name" value="TF_Kbox"/>
</dbReference>
<gene>
    <name evidence="4" type="primary">gb04901</name>
    <name evidence="4" type="ORF">PR202_gb04901</name>
</gene>
<evidence type="ECO:0000256" key="1">
    <source>
        <dbReference type="SAM" id="Coils"/>
    </source>
</evidence>
<evidence type="ECO:0000313" key="5">
    <source>
        <dbReference type="Proteomes" id="UP001054889"/>
    </source>
</evidence>
<dbReference type="GO" id="GO:0005634">
    <property type="term" value="C:nucleus"/>
    <property type="evidence" value="ECO:0007669"/>
    <property type="project" value="InterPro"/>
</dbReference>
<proteinExistence type="predicted"/>